<keyword evidence="5" id="KW-1185">Reference proteome</keyword>
<reference evidence="4" key="2">
    <citation type="submission" date="2021-04" db="EMBL/GenBank/DDBJ databases">
        <title>Complete Genome and methylome analysis of Thiothrix fructosivorans ATCC 49748.</title>
        <authorList>
            <person name="Fomenkov A."/>
            <person name="Sun L."/>
            <person name="Vincze T."/>
            <person name="Grabovich M.Y."/>
            <person name="Roberts R.J."/>
        </authorList>
    </citation>
    <scope>NUCLEOTIDE SEQUENCE</scope>
    <source>
        <strain evidence="4">ATCC 49748</strain>
    </source>
</reference>
<feature type="region of interest" description="Disordered" evidence="2">
    <location>
        <begin position="135"/>
        <end position="187"/>
    </location>
</feature>
<dbReference type="PRINTS" id="PR01217">
    <property type="entry name" value="PRICHEXTENSN"/>
</dbReference>
<evidence type="ECO:0000256" key="1">
    <source>
        <dbReference type="SAM" id="Coils"/>
    </source>
</evidence>
<feature type="coiled-coil region" evidence="1">
    <location>
        <begin position="103"/>
        <end position="130"/>
    </location>
</feature>
<sequence>MPQTTSTTSTEDRAIVKAKVLELNRLAQDADTRMREALAVSNPASANVWRERRDNYNAESKRLSTWLNTPAPPTMTPEEIRKRLTELPYKIQYADKMLTEYQRVNNAAKINEWARELQTLEAEQTRLLAMTATVAPTPAPTPAPRPVTPAPTPTPAPRPVTPAPTPAPTPRPVTPTPAPAPQPANSGNTFIITVADTFNSNSSQDYAHNAILKQLLDGKYSAAKIGATDPKAQAYNIMRQNNSAPLHWIRNHAHSQTLHDNLPMVSAADKRRFPKLNLSGGRVGQNFFIRDFMQINSPGDLTVGDLIVIDDTVYSTFAQDFDVLVNSINEYQKQQGRNHRVFPYLRMAHRDAIQLIPGTQDGINQFGGAVMSNVSVSGNLIYSDGALQGIFATDGAFRNLHIRNNHLQIGGEHTITINGMLNGSIIGNTDINNQPLADSKIALYPLRLGGGANIYVLGFSNKAALKPTDPCYYQYDAVLGVPAACDFRRQVMPRGVCYQRVDMLELHALLKRQYPQTAEQWQAVMVELEQRGFAQAVS</sequence>
<evidence type="ECO:0000256" key="2">
    <source>
        <dbReference type="SAM" id="MobiDB-lite"/>
    </source>
</evidence>
<evidence type="ECO:0000313" key="5">
    <source>
        <dbReference type="Proteomes" id="UP000664466"/>
    </source>
</evidence>
<feature type="compositionally biased region" description="Pro residues" evidence="2">
    <location>
        <begin position="137"/>
        <end position="182"/>
    </location>
</feature>
<dbReference type="AlphaFoldDB" id="A0A8B0SKY6"/>
<dbReference type="RefSeq" id="WP_207250218.1">
    <property type="nucleotide sequence ID" value="NZ_JAFMPM010000006.1"/>
</dbReference>
<protein>
    <submittedName>
        <fullName evidence="4">Uncharacterized protein</fullName>
    </submittedName>
</protein>
<accession>A0A8B0SKY6</accession>
<proteinExistence type="predicted"/>
<name>A0A8B0SKY6_9GAMM</name>
<gene>
    <name evidence="4" type="ORF">J1836_006650</name>
    <name evidence="3" type="ORF">J1836_06175</name>
</gene>
<organism evidence="4">
    <name type="scientific">Thiothrix fructosivorans</name>
    <dbReference type="NCBI Taxonomy" id="111770"/>
    <lineage>
        <taxon>Bacteria</taxon>
        <taxon>Pseudomonadati</taxon>
        <taxon>Pseudomonadota</taxon>
        <taxon>Gammaproteobacteria</taxon>
        <taxon>Thiotrichales</taxon>
        <taxon>Thiotrichaceae</taxon>
        <taxon>Thiothrix</taxon>
    </lineage>
</organism>
<evidence type="ECO:0000313" key="4">
    <source>
        <dbReference type="EMBL" id="QTX12006.1"/>
    </source>
</evidence>
<reference evidence="3 5" key="1">
    <citation type="submission" date="2021-03" db="EMBL/GenBank/DDBJ databases">
        <title>Draft genome and methylome analysis of Thiotrix fructosivoruns ATCC 49748.</title>
        <authorList>
            <person name="Fomenkov A."/>
            <person name="Grabovich M.Y."/>
            <person name="Roberts R.J."/>
        </authorList>
    </citation>
    <scope>NUCLEOTIDE SEQUENCE [LARGE SCALE GENOMIC DNA]</scope>
    <source>
        <strain evidence="3 5">ATCC 49748</strain>
    </source>
</reference>
<dbReference type="EMBL" id="CP072748">
    <property type="protein sequence ID" value="QTX12006.1"/>
    <property type="molecule type" value="Genomic_DNA"/>
</dbReference>
<keyword evidence="1" id="KW-0175">Coiled coil</keyword>
<dbReference type="EMBL" id="JAFMPM010000006">
    <property type="protein sequence ID" value="MBO0612517.1"/>
    <property type="molecule type" value="Genomic_DNA"/>
</dbReference>
<evidence type="ECO:0000313" key="3">
    <source>
        <dbReference type="EMBL" id="MBO0612517.1"/>
    </source>
</evidence>
<dbReference type="Proteomes" id="UP000664466">
    <property type="component" value="Unassembled WGS sequence"/>
</dbReference>